<dbReference type="Gene3D" id="2.60.40.10">
    <property type="entry name" value="Immunoglobulins"/>
    <property type="match status" value="1"/>
</dbReference>
<feature type="compositionally biased region" description="Basic and acidic residues" evidence="1">
    <location>
        <begin position="219"/>
        <end position="232"/>
    </location>
</feature>
<dbReference type="AlphaFoldDB" id="A0A7J4GS99"/>
<evidence type="ECO:0000259" key="3">
    <source>
        <dbReference type="Pfam" id="PF07705"/>
    </source>
</evidence>
<gene>
    <name evidence="4" type="ORF">EYQ70_03800</name>
</gene>
<keyword evidence="2" id="KW-1133">Transmembrane helix</keyword>
<feature type="region of interest" description="Disordered" evidence="1">
    <location>
        <begin position="173"/>
        <end position="302"/>
    </location>
</feature>
<evidence type="ECO:0000313" key="4">
    <source>
        <dbReference type="EMBL" id="HIF37507.1"/>
    </source>
</evidence>
<sequence length="302" mass="32809">MLFSPENPDDGDRVTARFTIAANNAPISSIYYSVYLDEKAVDGDLAYSIENGGSQVVKSTFVVSEGCHDVRVVLDPDANLAESNTGNNEITSTICTEGSGGNNLPIYIGLFAVLLVGGAVYYRYSTRNSAPVIRTKTAPVITESPVNFPLILNCTQCGSRVRVARPGSFRCPSCRSVSSVDSNGKIEAGEQESEKTLENLIPQPQTPYSKSTSNMSRHSRMEDFLSDGKVEEPAEEPAEEPEEEPEPEKELSASEKLKKLKEDEGMEKESQETEEPAKKEKKTKKRRGPPKGGSFGPTVGGF</sequence>
<feature type="compositionally biased region" description="Acidic residues" evidence="1">
    <location>
        <begin position="233"/>
        <end position="247"/>
    </location>
</feature>
<keyword evidence="2" id="KW-0472">Membrane</keyword>
<dbReference type="EMBL" id="DUCX01000064">
    <property type="protein sequence ID" value="HIF37507.1"/>
    <property type="molecule type" value="Genomic_DNA"/>
</dbReference>
<dbReference type="InterPro" id="IPR013783">
    <property type="entry name" value="Ig-like_fold"/>
</dbReference>
<organism evidence="4 5">
    <name type="scientific">Marine Group III euryarchaeote</name>
    <dbReference type="NCBI Taxonomy" id="2173149"/>
    <lineage>
        <taxon>Archaea</taxon>
        <taxon>Methanobacteriati</taxon>
        <taxon>Thermoplasmatota</taxon>
        <taxon>Thermoplasmata</taxon>
        <taxon>Candidatus Thermoprofundales</taxon>
    </lineage>
</organism>
<feature type="compositionally biased region" description="Basic and acidic residues" evidence="1">
    <location>
        <begin position="248"/>
        <end position="278"/>
    </location>
</feature>
<feature type="transmembrane region" description="Helical" evidence="2">
    <location>
        <begin position="106"/>
        <end position="124"/>
    </location>
</feature>
<accession>A0A7J4GS99</accession>
<name>A0A7J4GS99_9ARCH</name>
<protein>
    <recommendedName>
        <fullName evidence="3">CARDB domain-containing protein</fullName>
    </recommendedName>
</protein>
<feature type="compositionally biased region" description="Polar residues" evidence="1">
    <location>
        <begin position="202"/>
        <end position="216"/>
    </location>
</feature>
<evidence type="ECO:0000256" key="1">
    <source>
        <dbReference type="SAM" id="MobiDB-lite"/>
    </source>
</evidence>
<dbReference type="Pfam" id="PF07705">
    <property type="entry name" value="CARDB"/>
    <property type="match status" value="1"/>
</dbReference>
<comment type="caution">
    <text evidence="4">The sequence shown here is derived from an EMBL/GenBank/DDBJ whole genome shotgun (WGS) entry which is preliminary data.</text>
</comment>
<dbReference type="InterPro" id="IPR011635">
    <property type="entry name" value="CARDB"/>
</dbReference>
<feature type="compositionally biased region" description="Basic residues" evidence="1">
    <location>
        <begin position="279"/>
        <end position="289"/>
    </location>
</feature>
<keyword evidence="2" id="KW-0812">Transmembrane</keyword>
<dbReference type="Proteomes" id="UP000585802">
    <property type="component" value="Unassembled WGS sequence"/>
</dbReference>
<evidence type="ECO:0000313" key="5">
    <source>
        <dbReference type="Proteomes" id="UP000585802"/>
    </source>
</evidence>
<evidence type="ECO:0000256" key="2">
    <source>
        <dbReference type="SAM" id="Phobius"/>
    </source>
</evidence>
<feature type="domain" description="CARDB" evidence="3">
    <location>
        <begin position="4"/>
        <end position="91"/>
    </location>
</feature>
<reference evidence="5" key="1">
    <citation type="journal article" date="2019" name="bioRxiv">
        <title>Genome diversification in globally distributed novel marine Proteobacteria is linked to environmental adaptation.</title>
        <authorList>
            <person name="Zhou Z."/>
            <person name="Tran P.Q."/>
            <person name="Kieft K."/>
            <person name="Anantharaman K."/>
        </authorList>
    </citation>
    <scope>NUCLEOTIDE SEQUENCE [LARGE SCALE GENOMIC DNA]</scope>
</reference>
<feature type="compositionally biased region" description="Gly residues" evidence="1">
    <location>
        <begin position="290"/>
        <end position="302"/>
    </location>
</feature>
<proteinExistence type="predicted"/>